<feature type="transmembrane region" description="Helical" evidence="6">
    <location>
        <begin position="419"/>
        <end position="444"/>
    </location>
</feature>
<evidence type="ECO:0000256" key="2">
    <source>
        <dbReference type="ARBA" id="ARBA00022448"/>
    </source>
</evidence>
<proteinExistence type="predicted"/>
<protein>
    <submittedName>
        <fullName evidence="8">H+/gluconate symporter-like permease</fullName>
    </submittedName>
</protein>
<dbReference type="GO" id="GO:0005886">
    <property type="term" value="C:plasma membrane"/>
    <property type="evidence" value="ECO:0007669"/>
    <property type="project" value="TreeGrafter"/>
</dbReference>
<comment type="subcellular location">
    <subcellularLocation>
        <location evidence="1">Membrane</location>
        <topology evidence="1">Multi-pass membrane protein</topology>
    </subcellularLocation>
</comment>
<evidence type="ECO:0000256" key="4">
    <source>
        <dbReference type="ARBA" id="ARBA00022989"/>
    </source>
</evidence>
<comment type="caution">
    <text evidence="8">The sequence shown here is derived from an EMBL/GenBank/DDBJ whole genome shotgun (WGS) entry which is preliminary data.</text>
</comment>
<dbReference type="Proteomes" id="UP000242682">
    <property type="component" value="Unassembled WGS sequence"/>
</dbReference>
<keyword evidence="2" id="KW-0813">Transport</keyword>
<dbReference type="InterPro" id="IPR004680">
    <property type="entry name" value="Cit_transptr-like_dom"/>
</dbReference>
<dbReference type="AlphaFoldDB" id="A0A2P8GCS0"/>
<organism evidence="8 9">
    <name type="scientific">Planomicrobium soli</name>
    <dbReference type="NCBI Taxonomy" id="1176648"/>
    <lineage>
        <taxon>Bacteria</taxon>
        <taxon>Bacillati</taxon>
        <taxon>Bacillota</taxon>
        <taxon>Bacilli</taxon>
        <taxon>Bacillales</taxon>
        <taxon>Caryophanaceae</taxon>
        <taxon>Planomicrobium</taxon>
    </lineage>
</organism>
<reference evidence="8 9" key="1">
    <citation type="submission" date="2018-03" db="EMBL/GenBank/DDBJ databases">
        <title>Genomic Encyclopedia of Type Strains, Phase III (KMG-III): the genomes of soil and plant-associated and newly described type strains.</title>
        <authorList>
            <person name="Whitman W."/>
        </authorList>
    </citation>
    <scope>NUCLEOTIDE SEQUENCE [LARGE SCALE GENOMIC DNA]</scope>
    <source>
        <strain evidence="8 9">CGMCC 1.12259</strain>
    </source>
</reference>
<feature type="transmembrane region" description="Helical" evidence="6">
    <location>
        <begin position="6"/>
        <end position="25"/>
    </location>
</feature>
<feature type="domain" description="Citrate transporter-like" evidence="7">
    <location>
        <begin position="27"/>
        <end position="297"/>
    </location>
</feature>
<evidence type="ECO:0000256" key="6">
    <source>
        <dbReference type="SAM" id="Phobius"/>
    </source>
</evidence>
<dbReference type="EMBL" id="PYAT01000011">
    <property type="protein sequence ID" value="PSL31675.1"/>
    <property type="molecule type" value="Genomic_DNA"/>
</dbReference>
<evidence type="ECO:0000256" key="1">
    <source>
        <dbReference type="ARBA" id="ARBA00004141"/>
    </source>
</evidence>
<dbReference type="GO" id="GO:0015128">
    <property type="term" value="F:gluconate transmembrane transporter activity"/>
    <property type="evidence" value="ECO:0007669"/>
    <property type="project" value="InterPro"/>
</dbReference>
<feature type="transmembrane region" description="Helical" evidence="6">
    <location>
        <begin position="268"/>
        <end position="285"/>
    </location>
</feature>
<accession>A0A2P8GCS0</accession>
<evidence type="ECO:0000256" key="3">
    <source>
        <dbReference type="ARBA" id="ARBA00022692"/>
    </source>
</evidence>
<dbReference type="PANTHER" id="PTHR30354:SF7">
    <property type="entry name" value="BLL7963 PROTEIN"/>
    <property type="match status" value="1"/>
</dbReference>
<name>A0A2P8GCS0_9BACL</name>
<evidence type="ECO:0000256" key="5">
    <source>
        <dbReference type="ARBA" id="ARBA00023136"/>
    </source>
</evidence>
<keyword evidence="4 6" id="KW-1133">Transmembrane helix</keyword>
<feature type="transmembrane region" description="Helical" evidence="6">
    <location>
        <begin position="192"/>
        <end position="213"/>
    </location>
</feature>
<keyword evidence="9" id="KW-1185">Reference proteome</keyword>
<feature type="transmembrane region" description="Helical" evidence="6">
    <location>
        <begin position="297"/>
        <end position="321"/>
    </location>
</feature>
<feature type="transmembrane region" description="Helical" evidence="6">
    <location>
        <begin position="32"/>
        <end position="52"/>
    </location>
</feature>
<evidence type="ECO:0000259" key="7">
    <source>
        <dbReference type="Pfam" id="PF03600"/>
    </source>
</evidence>
<gene>
    <name evidence="8" type="ORF">B0H99_11158</name>
</gene>
<keyword evidence="3 6" id="KW-0812">Transmembrane</keyword>
<sequence length="448" mass="46786">MRDLGGDFMLGLIGLFGGLALLIYLTMRGMNLLIAAPLTALLVAVFNGLPIFPQLAAEGAPNYLTNYMTGFTGFIASWYLMFLTGAIFGKVMEDSGAADSVSKWIVGKIGMKRAALAVVIACAVLTYGGVSLFVVAFSVYPMALSLFKQADLPRRFIPAALAFGSTTFTMTSAGSPEIQNWIPIEFLGTSPYAGWEVSAIVAVFMMVFGYWWLKKMINKAMAKGEHFVARDTDVTGEVRKELPNPLLSMIPLLVVLIISFIFHDSLGTSALIIALSGGILATYLINRRFFRNIGNAFGEGALGAVIAIANTAAVVGFGGVVRATPAFESAVGVMTGIPGSPLIGGALAVAIIAGLTGSSSGGQAIALPLLAPHYLDMGVNAEALHRTVSISSGSLDSLPQGGYVVTTIRSIAGETHKDAYPAFGAMTVVVPLIGAVIAVILFSIGLGL</sequence>
<evidence type="ECO:0000313" key="9">
    <source>
        <dbReference type="Proteomes" id="UP000242682"/>
    </source>
</evidence>
<dbReference type="InterPro" id="IPR003474">
    <property type="entry name" value="Glcn_transporter"/>
</dbReference>
<feature type="transmembrane region" description="Helical" evidence="6">
    <location>
        <begin position="114"/>
        <end position="140"/>
    </location>
</feature>
<feature type="transmembrane region" description="Helical" evidence="6">
    <location>
        <begin position="72"/>
        <end position="93"/>
    </location>
</feature>
<feature type="transmembrane region" description="Helical" evidence="6">
    <location>
        <begin position="333"/>
        <end position="355"/>
    </location>
</feature>
<evidence type="ECO:0000313" key="8">
    <source>
        <dbReference type="EMBL" id="PSL31675.1"/>
    </source>
</evidence>
<feature type="transmembrane region" description="Helical" evidence="6">
    <location>
        <begin position="246"/>
        <end position="262"/>
    </location>
</feature>
<dbReference type="Pfam" id="PF03600">
    <property type="entry name" value="CitMHS"/>
    <property type="match status" value="1"/>
</dbReference>
<dbReference type="PANTHER" id="PTHR30354">
    <property type="entry name" value="GNT FAMILY GLUCONATE TRANSPORTER"/>
    <property type="match status" value="1"/>
</dbReference>
<keyword evidence="5 6" id="KW-0472">Membrane</keyword>